<dbReference type="Proteomes" id="UP001054902">
    <property type="component" value="Unassembled WGS sequence"/>
</dbReference>
<comment type="caution">
    <text evidence="2">The sequence shown here is derived from an EMBL/GenBank/DDBJ whole genome shotgun (WGS) entry which is preliminary data.</text>
</comment>
<organism evidence="2 3">
    <name type="scientific">Chaetoceros tenuissimus</name>
    <dbReference type="NCBI Taxonomy" id="426638"/>
    <lineage>
        <taxon>Eukaryota</taxon>
        <taxon>Sar</taxon>
        <taxon>Stramenopiles</taxon>
        <taxon>Ochrophyta</taxon>
        <taxon>Bacillariophyta</taxon>
        <taxon>Coscinodiscophyceae</taxon>
        <taxon>Chaetocerotophycidae</taxon>
        <taxon>Chaetocerotales</taxon>
        <taxon>Chaetocerotaceae</taxon>
        <taxon>Chaetoceros</taxon>
    </lineage>
</organism>
<dbReference type="InterPro" id="IPR008250">
    <property type="entry name" value="ATPase_P-typ_transduc_dom_A_sf"/>
</dbReference>
<reference evidence="2 3" key="1">
    <citation type="journal article" date="2021" name="Sci. Rep.">
        <title>The genome of the diatom Chaetoceros tenuissimus carries an ancient integrated fragment of an extant virus.</title>
        <authorList>
            <person name="Hongo Y."/>
            <person name="Kimura K."/>
            <person name="Takaki Y."/>
            <person name="Yoshida Y."/>
            <person name="Baba S."/>
            <person name="Kobayashi G."/>
            <person name="Nagasaki K."/>
            <person name="Hano T."/>
            <person name="Tomaru Y."/>
        </authorList>
    </citation>
    <scope>NUCLEOTIDE SEQUENCE [LARGE SCALE GENOMIC DNA]</scope>
    <source>
        <strain evidence="2 3">NIES-3715</strain>
    </source>
</reference>
<proteinExistence type="predicted"/>
<dbReference type="EMBL" id="BLLK01000045">
    <property type="protein sequence ID" value="GFH51124.1"/>
    <property type="molecule type" value="Genomic_DNA"/>
</dbReference>
<dbReference type="Gene3D" id="2.70.150.10">
    <property type="entry name" value="Calcium-transporting ATPase, cytoplasmic transduction domain A"/>
    <property type="match status" value="1"/>
</dbReference>
<sequence>MKPHLSQEQRDLLESLSTNYSTGSKSNVDTNEMNIITPPWNLPKWACVILPCINHLPTMKLYKKIIPVDAEVRLGNRWVCYDSSSLGVGDIVRIHENDIIPADLKLLSLGADLVADGEEDLEEGNNDCDVTELIIDASAIDGVVKPRTITLNRDGTVDAEELNCGSVVLQGEAIAVVTKVGKDVLLSRLIQAGKWPPKENKGWQAVNQNDEDGVQFEQELV</sequence>
<evidence type="ECO:0000313" key="3">
    <source>
        <dbReference type="Proteomes" id="UP001054902"/>
    </source>
</evidence>
<protein>
    <submittedName>
        <fullName evidence="2">Na+/K+ ATPase</fullName>
    </submittedName>
</protein>
<evidence type="ECO:0000313" key="2">
    <source>
        <dbReference type="EMBL" id="GFH51124.1"/>
    </source>
</evidence>
<feature type="domain" description="P-type ATPase A" evidence="1">
    <location>
        <begin position="65"/>
        <end position="111"/>
    </location>
</feature>
<dbReference type="Pfam" id="PF00122">
    <property type="entry name" value="E1-E2_ATPase"/>
    <property type="match status" value="1"/>
</dbReference>
<accession>A0AAD3H5X4</accession>
<dbReference type="SUPFAM" id="SSF81653">
    <property type="entry name" value="Calcium ATPase, transduction domain A"/>
    <property type="match status" value="1"/>
</dbReference>
<name>A0AAD3H5X4_9STRA</name>
<gene>
    <name evidence="2" type="ORF">CTEN210_07600</name>
</gene>
<evidence type="ECO:0000259" key="1">
    <source>
        <dbReference type="Pfam" id="PF00122"/>
    </source>
</evidence>
<dbReference type="AlphaFoldDB" id="A0AAD3H5X4"/>
<keyword evidence="3" id="KW-1185">Reference proteome</keyword>
<dbReference type="InterPro" id="IPR059000">
    <property type="entry name" value="ATPase_P-type_domA"/>
</dbReference>